<gene>
    <name evidence="1" type="ORF">AMON00008_LOCUS18388</name>
</gene>
<dbReference type="PANTHER" id="PTHR43836:SF2">
    <property type="entry name" value="CATECHOL O-METHYLTRANSFERASE 1-RELATED"/>
    <property type="match status" value="1"/>
</dbReference>
<evidence type="ECO:0008006" key="2">
    <source>
        <dbReference type="Google" id="ProtNLM"/>
    </source>
</evidence>
<name>A0A7S4QCW7_9DINO</name>
<dbReference type="Gene3D" id="3.40.50.150">
    <property type="entry name" value="Vaccinia Virus protein VP39"/>
    <property type="match status" value="1"/>
</dbReference>
<sequence length="276" mass="30394">MLAEWRRGALRGEWVQAMMARSDTLRLPEPIFVLWQGGLRQEHEARVHSGFRAYIDKKYHKIVLVADFLAASGAEDAEAVCAACEAFAAGGARQWLKVAGAAKAELVDARLQSRPAMGHGVVAEFGSFVGYSCVRMAWRAKGSARVLSLESDAVHVLVARHVTARSRRSAEVEITPGMAHDVVGRLPEDWGGDSVAFAFMDHRGTRFHAELAHLEGLRALAPAARFLADNTLKPGAPELLWHFKYCPARHVATSWSLPEFISETCEDWMSASDYLP</sequence>
<evidence type="ECO:0000313" key="1">
    <source>
        <dbReference type="EMBL" id="CAE4579717.1"/>
    </source>
</evidence>
<accession>A0A7S4QCW7</accession>
<dbReference type="AlphaFoldDB" id="A0A7S4QCW7"/>
<reference evidence="1" key="1">
    <citation type="submission" date="2021-01" db="EMBL/GenBank/DDBJ databases">
        <authorList>
            <person name="Corre E."/>
            <person name="Pelletier E."/>
            <person name="Niang G."/>
            <person name="Scheremetjew M."/>
            <person name="Finn R."/>
            <person name="Kale V."/>
            <person name="Holt S."/>
            <person name="Cochrane G."/>
            <person name="Meng A."/>
            <person name="Brown T."/>
            <person name="Cohen L."/>
        </authorList>
    </citation>
    <scope>NUCLEOTIDE SEQUENCE</scope>
    <source>
        <strain evidence="1">CCMP3105</strain>
    </source>
</reference>
<dbReference type="SUPFAM" id="SSF53335">
    <property type="entry name" value="S-adenosyl-L-methionine-dependent methyltransferases"/>
    <property type="match status" value="1"/>
</dbReference>
<protein>
    <recommendedName>
        <fullName evidence="2">Catechol O-methyltransferase</fullName>
    </recommendedName>
</protein>
<organism evidence="1">
    <name type="scientific">Alexandrium monilatum</name>
    <dbReference type="NCBI Taxonomy" id="311494"/>
    <lineage>
        <taxon>Eukaryota</taxon>
        <taxon>Sar</taxon>
        <taxon>Alveolata</taxon>
        <taxon>Dinophyceae</taxon>
        <taxon>Gonyaulacales</taxon>
        <taxon>Pyrocystaceae</taxon>
        <taxon>Alexandrium</taxon>
    </lineage>
</organism>
<dbReference type="InterPro" id="IPR029063">
    <property type="entry name" value="SAM-dependent_MTases_sf"/>
</dbReference>
<dbReference type="PANTHER" id="PTHR43836">
    <property type="entry name" value="CATECHOL O-METHYLTRANSFERASE 1-RELATED"/>
    <property type="match status" value="1"/>
</dbReference>
<dbReference type="GO" id="GO:0008171">
    <property type="term" value="F:O-methyltransferase activity"/>
    <property type="evidence" value="ECO:0007669"/>
    <property type="project" value="TreeGrafter"/>
</dbReference>
<proteinExistence type="predicted"/>
<dbReference type="EMBL" id="HBNR01027166">
    <property type="protein sequence ID" value="CAE4579717.1"/>
    <property type="molecule type" value="Transcribed_RNA"/>
</dbReference>